<dbReference type="PANTHER" id="PTHR18895:SF74">
    <property type="entry name" value="MTRF1L RELEASE FACTOR GLUTAMINE METHYLTRANSFERASE"/>
    <property type="match status" value="1"/>
</dbReference>
<dbReference type="InterPro" id="IPR029063">
    <property type="entry name" value="SAM-dependent_MTases_sf"/>
</dbReference>
<dbReference type="InterPro" id="IPR050320">
    <property type="entry name" value="N5-glutamine_MTase"/>
</dbReference>
<dbReference type="Pfam" id="PF13649">
    <property type="entry name" value="Methyltransf_25"/>
    <property type="match status" value="1"/>
</dbReference>
<dbReference type="CDD" id="cd02440">
    <property type="entry name" value="AdoMet_MTases"/>
    <property type="match status" value="1"/>
</dbReference>
<evidence type="ECO:0000313" key="2">
    <source>
        <dbReference type="EMBL" id="GAA2012055.1"/>
    </source>
</evidence>
<dbReference type="RefSeq" id="WP_344108731.1">
    <property type="nucleotide sequence ID" value="NZ_BAAAPC010000024.1"/>
</dbReference>
<feature type="domain" description="Methyltransferase" evidence="1">
    <location>
        <begin position="147"/>
        <end position="241"/>
    </location>
</feature>
<gene>
    <name evidence="2" type="ORF">GCM10009799_45440</name>
</gene>
<dbReference type="SUPFAM" id="SSF53335">
    <property type="entry name" value="S-adenosyl-L-methionine-dependent methyltransferases"/>
    <property type="match status" value="1"/>
</dbReference>
<name>A0ABP5F1K0_9ACTN</name>
<proteinExistence type="predicted"/>
<comment type="caution">
    <text evidence="2">The sequence shown here is derived from an EMBL/GenBank/DDBJ whole genome shotgun (WGS) entry which is preliminary data.</text>
</comment>
<dbReference type="Gene3D" id="3.40.50.150">
    <property type="entry name" value="Vaccinia Virus protein VP39"/>
    <property type="match status" value="1"/>
</dbReference>
<accession>A0ABP5F1K0</accession>
<protein>
    <recommendedName>
        <fullName evidence="1">Methyltransferase domain-containing protein</fullName>
    </recommendedName>
</protein>
<organism evidence="2 3">
    <name type="scientific">Nocardiopsis rhodophaea</name>
    <dbReference type="NCBI Taxonomy" id="280238"/>
    <lineage>
        <taxon>Bacteria</taxon>
        <taxon>Bacillati</taxon>
        <taxon>Actinomycetota</taxon>
        <taxon>Actinomycetes</taxon>
        <taxon>Streptosporangiales</taxon>
        <taxon>Nocardiopsidaceae</taxon>
        <taxon>Nocardiopsis</taxon>
    </lineage>
</organism>
<dbReference type="InterPro" id="IPR041698">
    <property type="entry name" value="Methyltransf_25"/>
</dbReference>
<evidence type="ECO:0000313" key="3">
    <source>
        <dbReference type="Proteomes" id="UP001501585"/>
    </source>
</evidence>
<keyword evidence="3" id="KW-1185">Reference proteome</keyword>
<dbReference type="EMBL" id="BAAAPC010000024">
    <property type="protein sequence ID" value="GAA2012055.1"/>
    <property type="molecule type" value="Genomic_DNA"/>
</dbReference>
<sequence>MSTPAEHEPDLLARVDELATGAWVLAALAAAMETDPTAPLGEEHGAVLGAAGYAERTPDGWRLRPEHRAALDALPVPEALPAQIAWMLRQMSDAAAGRPGGAEAEDDAELIAEGEASGRAVGALLDRLVDELPDIDALLQRPDARFLDVGTGIGAVAATVVTRLPHARAVGLDIAPRALRLAEGHLAARGVGDRVELRHHDVADLAETDAYDLAWLPLTVLTPQAAERALPRVRAALRRGGRVIATAAPRTPGTGTGGVVGQAVTRWRLARAGITPWSAGELAQRLAATGLHDIREIELPPPATTVVVARRPD</sequence>
<dbReference type="Proteomes" id="UP001501585">
    <property type="component" value="Unassembled WGS sequence"/>
</dbReference>
<evidence type="ECO:0000259" key="1">
    <source>
        <dbReference type="Pfam" id="PF13649"/>
    </source>
</evidence>
<dbReference type="PANTHER" id="PTHR18895">
    <property type="entry name" value="HEMK METHYLTRANSFERASE"/>
    <property type="match status" value="1"/>
</dbReference>
<reference evidence="3" key="1">
    <citation type="journal article" date="2019" name="Int. J. Syst. Evol. Microbiol.">
        <title>The Global Catalogue of Microorganisms (GCM) 10K type strain sequencing project: providing services to taxonomists for standard genome sequencing and annotation.</title>
        <authorList>
            <consortium name="The Broad Institute Genomics Platform"/>
            <consortium name="The Broad Institute Genome Sequencing Center for Infectious Disease"/>
            <person name="Wu L."/>
            <person name="Ma J."/>
        </authorList>
    </citation>
    <scope>NUCLEOTIDE SEQUENCE [LARGE SCALE GENOMIC DNA]</scope>
    <source>
        <strain evidence="3">JCM 15313</strain>
    </source>
</reference>